<keyword evidence="14" id="KW-0628">Postsynaptic cell membrane</keyword>
<evidence type="ECO:0000256" key="1">
    <source>
        <dbReference type="ARBA" id="ARBA00022448"/>
    </source>
</evidence>
<evidence type="ECO:0000256" key="13">
    <source>
        <dbReference type="ARBA" id="ARBA00023214"/>
    </source>
</evidence>
<evidence type="ECO:0000313" key="21">
    <source>
        <dbReference type="Ensembl" id="ENSKMAP00000014711.1"/>
    </source>
</evidence>
<comment type="subcellular location">
    <subcellularLocation>
        <location evidence="17">Postsynaptic cell membrane</location>
        <topology evidence="17">Multi-pass membrane protein</topology>
    </subcellularLocation>
</comment>
<keyword evidence="1 18" id="KW-0813">Transport</keyword>
<keyword evidence="2" id="KW-1003">Cell membrane</keyword>
<keyword evidence="13" id="KW-0868">Chloride</keyword>
<dbReference type="InterPro" id="IPR006202">
    <property type="entry name" value="Neur_chan_lig-bd"/>
</dbReference>
<evidence type="ECO:0000256" key="11">
    <source>
        <dbReference type="ARBA" id="ARBA00023173"/>
    </source>
</evidence>
<keyword evidence="3 18" id="KW-0812">Transmembrane</keyword>
<dbReference type="GO" id="GO:0005254">
    <property type="term" value="F:chloride channel activity"/>
    <property type="evidence" value="ECO:0007669"/>
    <property type="project" value="UniProtKB-KW"/>
</dbReference>
<dbReference type="PROSITE" id="PS00236">
    <property type="entry name" value="NEUROTR_ION_CHANNEL"/>
    <property type="match status" value="1"/>
</dbReference>
<evidence type="ECO:0000256" key="7">
    <source>
        <dbReference type="ARBA" id="ARBA00023065"/>
    </source>
</evidence>
<dbReference type="InterPro" id="IPR006029">
    <property type="entry name" value="Neurotrans-gated_channel_TM"/>
</dbReference>
<feature type="domain" description="Neurotransmitter-gated ion-channel transmembrane" evidence="20">
    <location>
        <begin position="304"/>
        <end position="560"/>
    </location>
</feature>
<keyword evidence="6" id="KW-0770">Synapse</keyword>
<dbReference type="Proteomes" id="UP000264800">
    <property type="component" value="Unplaced"/>
</dbReference>
<dbReference type="GO" id="GO:0007268">
    <property type="term" value="P:chemical synaptic transmission"/>
    <property type="evidence" value="ECO:0007669"/>
    <property type="project" value="UniProtKB-ARBA"/>
</dbReference>
<dbReference type="Gene3D" id="1.20.58.390">
    <property type="entry name" value="Neurotransmitter-gated ion-channel transmembrane domain"/>
    <property type="match status" value="1"/>
</dbReference>
<dbReference type="Gene3D" id="2.70.170.10">
    <property type="entry name" value="Neurotransmitter-gated ion-channel ligand-binding domain"/>
    <property type="match status" value="1"/>
</dbReference>
<dbReference type="SUPFAM" id="SSF63712">
    <property type="entry name" value="Nicotinic receptor ligand binding domain-like"/>
    <property type="match status" value="1"/>
</dbReference>
<dbReference type="GO" id="GO:0005230">
    <property type="term" value="F:extracellular ligand-gated monoatomic ion channel activity"/>
    <property type="evidence" value="ECO:0007669"/>
    <property type="project" value="InterPro"/>
</dbReference>
<dbReference type="InterPro" id="IPR036734">
    <property type="entry name" value="Neur_chan_lig-bd_sf"/>
</dbReference>
<evidence type="ECO:0000259" key="20">
    <source>
        <dbReference type="Pfam" id="PF02932"/>
    </source>
</evidence>
<keyword evidence="8 18" id="KW-0472">Membrane</keyword>
<proteinExistence type="inferred from homology"/>
<dbReference type="GeneTree" id="ENSGT00940000164188"/>
<dbReference type="InterPro" id="IPR006201">
    <property type="entry name" value="Neur_channel"/>
</dbReference>
<dbReference type="InterPro" id="IPR018000">
    <property type="entry name" value="Neurotransmitter_ion_chnl_CS"/>
</dbReference>
<comment type="caution">
    <text evidence="18">Lacks conserved residue(s) required for the propagation of feature annotation.</text>
</comment>
<organism evidence="21 22">
    <name type="scientific">Kryptolebias marmoratus</name>
    <name type="common">Mangrove killifish</name>
    <name type="synonym">Rivulus marmoratus</name>
    <dbReference type="NCBI Taxonomy" id="37003"/>
    <lineage>
        <taxon>Eukaryota</taxon>
        <taxon>Metazoa</taxon>
        <taxon>Chordata</taxon>
        <taxon>Craniata</taxon>
        <taxon>Vertebrata</taxon>
        <taxon>Euteleostomi</taxon>
        <taxon>Actinopterygii</taxon>
        <taxon>Neopterygii</taxon>
        <taxon>Teleostei</taxon>
        <taxon>Neoteleostei</taxon>
        <taxon>Acanthomorphata</taxon>
        <taxon>Ovalentaria</taxon>
        <taxon>Atherinomorphae</taxon>
        <taxon>Cyprinodontiformes</taxon>
        <taxon>Rivulidae</taxon>
        <taxon>Kryptolebias</taxon>
    </lineage>
</organism>
<dbReference type="InterPro" id="IPR002289">
    <property type="entry name" value="GABAAb_rcpt"/>
</dbReference>
<dbReference type="GO" id="GO:0034707">
    <property type="term" value="C:chloride channel complex"/>
    <property type="evidence" value="ECO:0007669"/>
    <property type="project" value="UniProtKB-KW"/>
</dbReference>
<protein>
    <submittedName>
        <fullName evidence="21">Gamma-aminobutyric acid type A receptor subunit beta4</fullName>
    </submittedName>
</protein>
<evidence type="ECO:0000256" key="12">
    <source>
        <dbReference type="ARBA" id="ARBA00023180"/>
    </source>
</evidence>
<dbReference type="InterPro" id="IPR038050">
    <property type="entry name" value="Neuro_actylchol_rec"/>
</dbReference>
<dbReference type="PRINTS" id="PR00253">
    <property type="entry name" value="GABAARECEPTR"/>
</dbReference>
<evidence type="ECO:0000256" key="2">
    <source>
        <dbReference type="ARBA" id="ARBA00022475"/>
    </source>
</evidence>
<evidence type="ECO:0000256" key="5">
    <source>
        <dbReference type="ARBA" id="ARBA00022989"/>
    </source>
</evidence>
<dbReference type="NCBIfam" id="TIGR00860">
    <property type="entry name" value="LIC"/>
    <property type="match status" value="1"/>
</dbReference>
<evidence type="ECO:0000256" key="16">
    <source>
        <dbReference type="ARBA" id="ARBA00023303"/>
    </source>
</evidence>
<evidence type="ECO:0000256" key="9">
    <source>
        <dbReference type="ARBA" id="ARBA00023157"/>
    </source>
</evidence>
<evidence type="ECO:0000256" key="3">
    <source>
        <dbReference type="ARBA" id="ARBA00022692"/>
    </source>
</evidence>
<evidence type="ECO:0000256" key="4">
    <source>
        <dbReference type="ARBA" id="ARBA00022729"/>
    </source>
</evidence>
<keyword evidence="11" id="KW-0869">Chloride channel</keyword>
<dbReference type="GO" id="GO:0004890">
    <property type="term" value="F:GABA-A receptor activity"/>
    <property type="evidence" value="ECO:0007669"/>
    <property type="project" value="InterPro"/>
</dbReference>
<evidence type="ECO:0000256" key="18">
    <source>
        <dbReference type="RuleBase" id="RU000687"/>
    </source>
</evidence>
<accession>A0A3Q3AEP4</accession>
<dbReference type="InterPro" id="IPR006028">
    <property type="entry name" value="GABAA/Glycine_rcpt"/>
</dbReference>
<keyword evidence="7 18" id="KW-0406">Ion transport</keyword>
<dbReference type="FunFam" id="2.70.170.10:FF:000004">
    <property type="entry name" value="Gamma-aminobutyric acid receptor subunit beta-2 isoform A"/>
    <property type="match status" value="1"/>
</dbReference>
<reference evidence="21" key="2">
    <citation type="submission" date="2025-09" db="UniProtKB">
        <authorList>
            <consortium name="Ensembl"/>
        </authorList>
    </citation>
    <scope>IDENTIFICATION</scope>
</reference>
<dbReference type="PRINTS" id="PR01160">
    <property type="entry name" value="GABAARBETA"/>
</dbReference>
<evidence type="ECO:0000256" key="15">
    <source>
        <dbReference type="ARBA" id="ARBA00023286"/>
    </source>
</evidence>
<evidence type="ECO:0000313" key="22">
    <source>
        <dbReference type="Proteomes" id="UP000264800"/>
    </source>
</evidence>
<evidence type="ECO:0000256" key="17">
    <source>
        <dbReference type="ARBA" id="ARBA00034104"/>
    </source>
</evidence>
<dbReference type="FunFam" id="1.20.58.390:FF:000004">
    <property type="entry name" value="Gamma-aminobutyric acid receptor subunit beta-2 isoform A"/>
    <property type="match status" value="1"/>
</dbReference>
<dbReference type="InterPro" id="IPR036719">
    <property type="entry name" value="Neuro-gated_channel_TM_sf"/>
</dbReference>
<reference evidence="21" key="1">
    <citation type="submission" date="2025-08" db="UniProtKB">
        <authorList>
            <consortium name="Ensembl"/>
        </authorList>
    </citation>
    <scope>IDENTIFICATION</scope>
</reference>
<keyword evidence="12" id="KW-0325">Glycoprotein</keyword>
<dbReference type="PANTHER" id="PTHR18945">
    <property type="entry name" value="NEUROTRANSMITTER GATED ION CHANNEL"/>
    <property type="match status" value="1"/>
</dbReference>
<feature type="domain" description="Neurotransmitter-gated ion-channel ligand-binding" evidence="19">
    <location>
        <begin position="93"/>
        <end position="296"/>
    </location>
</feature>
<dbReference type="AlphaFoldDB" id="A0A3Q3AEP4"/>
<comment type="similarity">
    <text evidence="18">Belongs to the ligand-gated ion channel (TC 1.A.9) family.</text>
</comment>
<dbReference type="PRINTS" id="PR00252">
    <property type="entry name" value="NRIONCHANNEL"/>
</dbReference>
<evidence type="ECO:0000256" key="8">
    <source>
        <dbReference type="ARBA" id="ARBA00023136"/>
    </source>
</evidence>
<evidence type="ECO:0000256" key="6">
    <source>
        <dbReference type="ARBA" id="ARBA00023018"/>
    </source>
</evidence>
<dbReference type="Ensembl" id="ENSKMAT00000014925.1">
    <property type="protein sequence ID" value="ENSKMAP00000014711.1"/>
    <property type="gene ID" value="ENSKMAG00000011032.1"/>
</dbReference>
<feature type="transmembrane region" description="Helical" evidence="18">
    <location>
        <begin position="362"/>
        <end position="386"/>
    </location>
</feature>
<dbReference type="GO" id="GO:0045211">
    <property type="term" value="C:postsynaptic membrane"/>
    <property type="evidence" value="ECO:0007669"/>
    <property type="project" value="UniProtKB-SubCell"/>
</dbReference>
<keyword evidence="22" id="KW-1185">Reference proteome</keyword>
<dbReference type="SUPFAM" id="SSF90112">
    <property type="entry name" value="Neurotransmitter-gated ion-channel transmembrane pore"/>
    <property type="match status" value="1"/>
</dbReference>
<keyword evidence="16 18" id="KW-0407">Ion channel</keyword>
<dbReference type="Pfam" id="PF02931">
    <property type="entry name" value="Neur_chan_LBD"/>
    <property type="match status" value="1"/>
</dbReference>
<keyword evidence="15" id="KW-1071">Ligand-gated ion channel</keyword>
<keyword evidence="5 18" id="KW-1133">Transmembrane helix</keyword>
<dbReference type="GO" id="GO:1902711">
    <property type="term" value="C:GABA-A receptor complex"/>
    <property type="evidence" value="ECO:0007669"/>
    <property type="project" value="UniProtKB-ARBA"/>
</dbReference>
<keyword evidence="4" id="KW-0732">Signal</keyword>
<keyword evidence="10" id="KW-0675">Receptor</keyword>
<sequence>MNPTFPFFSPSVKHRVDIMASSPQRLHSFLLCFLLRTRHTRSNIFQTSLAWQVRRHETSKRIMQFCRSEQVLTLVLSALSASTGSTGMSVAKTTVDKLLKGYDIRLRPDFGGSPVIVGMSINIASIDSISEVNMDYTITMYFQQSWRDKRLAYGELNLNLTLDNRVADQLWLPDTYFLNDKKSFLHGVTVKNRMIRLHPDGTVLYGLRITTTAACMMDLRRYPLDEQNCTLEIESYGYTTDDIVFFWQGGDSAVTGVDKLELPQFSIVELRLVSREVRFTTGSYPRLSLSFRIKRNIGYFILQTYMPSILITILSWVSFWINYDASAARVALGVTTVLTMTTINTHLRETLPKIPYVKAIDVYLMGCFVFVFLALLEYAFVNYVFFGRGPAQQKKINERLNKVNNERGRYEEKRLREQDSISVPFQTNTFRSFTQRRNLYLEEQRKVGVDAYGNILLTTLDMNNEVMPSDVGSSVSDSRNSVMSFDSSGVQFRKPMAPRDGYSHHSLDRSAMRSRANCRLRRRSSKLKLKIPNLSDVSTIDKWSRVIFPITFGFFNLIYWLYYVN</sequence>
<dbReference type="CDD" id="cd19053">
    <property type="entry name" value="LGIC_TM_GABAAR_beta"/>
    <property type="match status" value="1"/>
</dbReference>
<dbReference type="Pfam" id="PF02932">
    <property type="entry name" value="Neur_chan_memb"/>
    <property type="match status" value="1"/>
</dbReference>
<evidence type="ECO:0000256" key="14">
    <source>
        <dbReference type="ARBA" id="ARBA00023257"/>
    </source>
</evidence>
<feature type="transmembrane region" description="Helical" evidence="18">
    <location>
        <begin position="297"/>
        <end position="321"/>
    </location>
</feature>
<name>A0A3Q3AEP4_KRYMA</name>
<feature type="transmembrane region" description="Helical" evidence="18">
    <location>
        <begin position="546"/>
        <end position="563"/>
    </location>
</feature>
<keyword evidence="9" id="KW-1015">Disulfide bond</keyword>
<dbReference type="STRING" id="37003.ENSKMAP00000014711"/>
<evidence type="ECO:0000259" key="19">
    <source>
        <dbReference type="Pfam" id="PF02931"/>
    </source>
</evidence>
<evidence type="ECO:0000256" key="10">
    <source>
        <dbReference type="ARBA" id="ARBA00023170"/>
    </source>
</evidence>